<proteinExistence type="inferred from homology"/>
<dbReference type="PATRIC" id="fig|983917.3.peg.1517"/>
<feature type="domain" description="Leucine-binding protein" evidence="4">
    <location>
        <begin position="31"/>
        <end position="387"/>
    </location>
</feature>
<protein>
    <recommendedName>
        <fullName evidence="4">Leucine-binding protein domain-containing protein</fullName>
    </recommendedName>
</protein>
<dbReference type="STRING" id="983917.RGE_15500"/>
<evidence type="ECO:0000313" key="6">
    <source>
        <dbReference type="Proteomes" id="UP000007883"/>
    </source>
</evidence>
<keyword evidence="6" id="KW-1185">Reference proteome</keyword>
<reference evidence="5 6" key="1">
    <citation type="journal article" date="2012" name="J. Bacteriol.">
        <title>Complete genome sequence of phototrophic betaproteobacterium Rubrivivax gelatinosus IL144.</title>
        <authorList>
            <person name="Nagashima S."/>
            <person name="Kamimura A."/>
            <person name="Shimizu T."/>
            <person name="Nakamura-isaki S."/>
            <person name="Aono E."/>
            <person name="Sakamoto K."/>
            <person name="Ichikawa N."/>
            <person name="Nakazawa H."/>
            <person name="Sekine M."/>
            <person name="Yamazaki S."/>
            <person name="Fujita N."/>
            <person name="Shimada K."/>
            <person name="Hanada S."/>
            <person name="Nagashima K.V.P."/>
        </authorList>
    </citation>
    <scope>NUCLEOTIDE SEQUENCE [LARGE SCALE GENOMIC DNA]</scope>
    <source>
        <strain evidence="6">NBRC 100245 / IL144</strain>
    </source>
</reference>
<dbReference type="Gene3D" id="3.40.50.2300">
    <property type="match status" value="2"/>
</dbReference>
<dbReference type="Proteomes" id="UP000007883">
    <property type="component" value="Chromosome"/>
</dbReference>
<keyword evidence="2 3" id="KW-0732">Signal</keyword>
<dbReference type="eggNOG" id="COG0683">
    <property type="taxonomic scope" value="Bacteria"/>
</dbReference>
<evidence type="ECO:0000256" key="3">
    <source>
        <dbReference type="SAM" id="SignalP"/>
    </source>
</evidence>
<accession>I0HPF4</accession>
<evidence type="ECO:0000313" key="5">
    <source>
        <dbReference type="EMBL" id="BAL94891.1"/>
    </source>
</evidence>
<dbReference type="PANTHER" id="PTHR30483">
    <property type="entry name" value="LEUCINE-SPECIFIC-BINDING PROTEIN"/>
    <property type="match status" value="1"/>
</dbReference>
<sequence length="428" mass="46373">MTPSSLTRRAWLALAAAGLSPPLHAQPQAAPIKIALIEGLSGAFANAGDAVARNIQWAVERVNARGGVRLLGGARPLELVRLDSKGSTEEALSLLRAALDQRIAFVLQGNSSATATALIDALDKHNAREPDRRAIFLNYSAVDPSLTNERCSFWHFRFDAHADMRLAALTDVLRDDRSVKKVYLIGQDYSFGQHVNRKAREMIAAKRPDIEIVGDELHPMGRVKDFIPYATKIKTSGAQAVLTGNWGNDLTLLVRALREVGSDAKLYTFYGNALGAPAAVGDAGIGSVLAVAEWHPNVGGAPAEAFYAAFRKRFPDPREDYVHARMQVMVEMLAAAIERARSTEAAAVARALEGLSYDGATLGGLHRATMRAEDHQLQQPLVVSVMERAGTREVPHDVEGSGYGFRTLRRLDAAAVAQPSACRMNRPR</sequence>
<dbReference type="KEGG" id="rge:RGE_15500"/>
<evidence type="ECO:0000259" key="4">
    <source>
        <dbReference type="Pfam" id="PF13458"/>
    </source>
</evidence>
<dbReference type="HOGENOM" id="CLU_027128_3_0_4"/>
<comment type="similarity">
    <text evidence="1">Belongs to the leucine-binding protein family.</text>
</comment>
<dbReference type="InterPro" id="IPR051010">
    <property type="entry name" value="BCAA_transport"/>
</dbReference>
<dbReference type="SUPFAM" id="SSF53822">
    <property type="entry name" value="Periplasmic binding protein-like I"/>
    <property type="match status" value="1"/>
</dbReference>
<dbReference type="InterPro" id="IPR028081">
    <property type="entry name" value="Leu-bd"/>
</dbReference>
<feature type="signal peptide" evidence="3">
    <location>
        <begin position="1"/>
        <end position="25"/>
    </location>
</feature>
<feature type="chain" id="PRO_5003628039" description="Leucine-binding protein domain-containing protein" evidence="3">
    <location>
        <begin position="26"/>
        <end position="428"/>
    </location>
</feature>
<evidence type="ECO:0000256" key="2">
    <source>
        <dbReference type="ARBA" id="ARBA00022729"/>
    </source>
</evidence>
<dbReference type="Pfam" id="PF13458">
    <property type="entry name" value="Peripla_BP_6"/>
    <property type="match status" value="1"/>
</dbReference>
<gene>
    <name evidence="5" type="ordered locus">RGE_15500</name>
</gene>
<name>I0HPF4_RUBGI</name>
<dbReference type="CDD" id="cd06329">
    <property type="entry name" value="PBP1_SBP-like"/>
    <property type="match status" value="1"/>
</dbReference>
<organism evidence="5 6">
    <name type="scientific">Rubrivivax gelatinosus (strain NBRC 100245 / IL144)</name>
    <dbReference type="NCBI Taxonomy" id="983917"/>
    <lineage>
        <taxon>Bacteria</taxon>
        <taxon>Pseudomonadati</taxon>
        <taxon>Pseudomonadota</taxon>
        <taxon>Betaproteobacteria</taxon>
        <taxon>Burkholderiales</taxon>
        <taxon>Sphaerotilaceae</taxon>
        <taxon>Rubrivivax</taxon>
    </lineage>
</organism>
<dbReference type="InterPro" id="IPR028082">
    <property type="entry name" value="Peripla_BP_I"/>
</dbReference>
<evidence type="ECO:0000256" key="1">
    <source>
        <dbReference type="ARBA" id="ARBA00010062"/>
    </source>
</evidence>
<dbReference type="AlphaFoldDB" id="I0HPF4"/>
<dbReference type="RefSeq" id="WP_014427759.1">
    <property type="nucleotide sequence ID" value="NC_017075.1"/>
</dbReference>
<dbReference type="EMBL" id="AP012320">
    <property type="protein sequence ID" value="BAL94891.1"/>
    <property type="molecule type" value="Genomic_DNA"/>
</dbReference>